<evidence type="ECO:0000259" key="1">
    <source>
        <dbReference type="Pfam" id="PF01636"/>
    </source>
</evidence>
<dbReference type="OrthoDB" id="2906425at2759"/>
<evidence type="ECO:0000313" key="2">
    <source>
        <dbReference type="EMBL" id="PLB50791.1"/>
    </source>
</evidence>
<dbReference type="Gene3D" id="3.90.1200.10">
    <property type="match status" value="1"/>
</dbReference>
<name>A0A2I2GD54_9EURO</name>
<dbReference type="PANTHER" id="PTHR21310:SF55">
    <property type="entry name" value="AMINOGLYCOSIDE PHOSPHOTRANSFERASE DOMAIN-CONTAINING PROTEIN"/>
    <property type="match status" value="1"/>
</dbReference>
<keyword evidence="3" id="KW-1185">Reference proteome</keyword>
<feature type="domain" description="Aminoglycoside phosphotransferase" evidence="1">
    <location>
        <begin position="86"/>
        <end position="275"/>
    </location>
</feature>
<dbReference type="STRING" id="1392250.A0A2I2GD54"/>
<dbReference type="RefSeq" id="XP_024706093.1">
    <property type="nucleotide sequence ID" value="XM_024849060.1"/>
</dbReference>
<organism evidence="2 3">
    <name type="scientific">Aspergillus steynii IBT 23096</name>
    <dbReference type="NCBI Taxonomy" id="1392250"/>
    <lineage>
        <taxon>Eukaryota</taxon>
        <taxon>Fungi</taxon>
        <taxon>Dikarya</taxon>
        <taxon>Ascomycota</taxon>
        <taxon>Pezizomycotina</taxon>
        <taxon>Eurotiomycetes</taxon>
        <taxon>Eurotiomycetidae</taxon>
        <taxon>Eurotiales</taxon>
        <taxon>Aspergillaceae</taxon>
        <taxon>Aspergillus</taxon>
        <taxon>Aspergillus subgen. Circumdati</taxon>
    </lineage>
</organism>
<dbReference type="Proteomes" id="UP000234275">
    <property type="component" value="Unassembled WGS sequence"/>
</dbReference>
<accession>A0A2I2GD54</accession>
<dbReference type="InterPro" id="IPR051678">
    <property type="entry name" value="AGP_Transferase"/>
</dbReference>
<dbReference type="GeneID" id="36556759"/>
<evidence type="ECO:0000313" key="3">
    <source>
        <dbReference type="Proteomes" id="UP000234275"/>
    </source>
</evidence>
<dbReference type="AlphaFoldDB" id="A0A2I2GD54"/>
<dbReference type="EMBL" id="MSFO01000003">
    <property type="protein sequence ID" value="PLB50791.1"/>
    <property type="molecule type" value="Genomic_DNA"/>
</dbReference>
<dbReference type="InterPro" id="IPR011009">
    <property type="entry name" value="Kinase-like_dom_sf"/>
</dbReference>
<dbReference type="VEuPathDB" id="FungiDB:P170DRAFT_435961"/>
<dbReference type="SUPFAM" id="SSF56112">
    <property type="entry name" value="Protein kinase-like (PK-like)"/>
    <property type="match status" value="1"/>
</dbReference>
<dbReference type="PANTHER" id="PTHR21310">
    <property type="entry name" value="AMINOGLYCOSIDE PHOSPHOTRANSFERASE-RELATED-RELATED"/>
    <property type="match status" value="1"/>
</dbReference>
<proteinExistence type="predicted"/>
<sequence>MSSSFIPPILRPDYTWPRPMGPISTTTPPVPHIPSRPIRLAWGLLHKALYHVSKWYCAWFGIHSYYNVFELPFGLVMKWTNRISLAEVAGMQMARAAGMPVPKLISCGEHVNDPVNRRFSLLMTRLPGFDLDNSRDEFEPDDELPWLEELATCVRAMRSWTPPDPRAICSPIGAEIYSTRVPSHVMGPFPSDKELYDFLFGPASSHAFESKAEYDDTYTHAPKLRQFPARITFTHGGFKAHNIMIDDEGHLSGFMDWESAGWYPEYWEFTTAMRFGGGSWWYQVAGWMGGNKYLEELAADKALDLLTVDSYIAF</sequence>
<reference evidence="2 3" key="1">
    <citation type="submission" date="2016-12" db="EMBL/GenBank/DDBJ databases">
        <title>The genomes of Aspergillus section Nigri reveals drivers in fungal speciation.</title>
        <authorList>
            <consortium name="DOE Joint Genome Institute"/>
            <person name="Vesth T.C."/>
            <person name="Nybo J."/>
            <person name="Theobald S."/>
            <person name="Brandl J."/>
            <person name="Frisvad J.C."/>
            <person name="Nielsen K.F."/>
            <person name="Lyhne E.K."/>
            <person name="Kogle M.E."/>
            <person name="Kuo A."/>
            <person name="Riley R."/>
            <person name="Clum A."/>
            <person name="Nolan M."/>
            <person name="Lipzen A."/>
            <person name="Salamov A."/>
            <person name="Henrissat B."/>
            <person name="Wiebenga A."/>
            <person name="De Vries R.P."/>
            <person name="Grigoriev I.V."/>
            <person name="Mortensen U.H."/>
            <person name="Andersen M.R."/>
            <person name="Baker S.E."/>
        </authorList>
    </citation>
    <scope>NUCLEOTIDE SEQUENCE [LARGE SCALE GENOMIC DNA]</scope>
    <source>
        <strain evidence="2 3">IBT 23096</strain>
    </source>
</reference>
<protein>
    <recommendedName>
        <fullName evidence="1">Aminoglycoside phosphotransferase domain-containing protein</fullName>
    </recommendedName>
</protein>
<comment type="caution">
    <text evidence="2">The sequence shown here is derived from an EMBL/GenBank/DDBJ whole genome shotgun (WGS) entry which is preliminary data.</text>
</comment>
<dbReference type="Pfam" id="PF01636">
    <property type="entry name" value="APH"/>
    <property type="match status" value="1"/>
</dbReference>
<gene>
    <name evidence="2" type="ORF">P170DRAFT_435961</name>
</gene>
<dbReference type="InterPro" id="IPR002575">
    <property type="entry name" value="Aminoglycoside_PTrfase"/>
</dbReference>